<feature type="region of interest" description="Disordered" evidence="3">
    <location>
        <begin position="1"/>
        <end position="29"/>
    </location>
</feature>
<keyword evidence="2" id="KW-0186">Copper</keyword>
<dbReference type="Proteomes" id="UP000477680">
    <property type="component" value="Chromosome"/>
</dbReference>
<evidence type="ECO:0000256" key="2">
    <source>
        <dbReference type="RuleBase" id="RU000393"/>
    </source>
</evidence>
<sequence length="156" mass="16257">MVESAVAQIKPTSNGNAEGTVTFSAGKDDREMQVTVELEGLEPGPHGLHVHEVGDCSADDASSAGGHFNPYDTPHGSPDAAEHHVGDMGNIEADEDGRVSSELAFRGLAFSGPASILQKALVIHSDKDDLESQPSGNAGERVGCGVIRIDREVLAE</sequence>
<dbReference type="InterPro" id="IPR024134">
    <property type="entry name" value="SOD_Cu/Zn_/chaperone"/>
</dbReference>
<feature type="region of interest" description="Disordered" evidence="3">
    <location>
        <begin position="48"/>
        <end position="95"/>
    </location>
</feature>
<evidence type="ECO:0000313" key="6">
    <source>
        <dbReference type="Proteomes" id="UP000477680"/>
    </source>
</evidence>
<comment type="catalytic activity">
    <reaction evidence="2">
        <text>2 superoxide + 2 H(+) = H2O2 + O2</text>
        <dbReference type="Rhea" id="RHEA:20696"/>
        <dbReference type="ChEBI" id="CHEBI:15378"/>
        <dbReference type="ChEBI" id="CHEBI:15379"/>
        <dbReference type="ChEBI" id="CHEBI:16240"/>
        <dbReference type="ChEBI" id="CHEBI:18421"/>
        <dbReference type="EC" id="1.15.1.1"/>
    </reaction>
</comment>
<dbReference type="GO" id="GO:0004784">
    <property type="term" value="F:superoxide dismutase activity"/>
    <property type="evidence" value="ECO:0007669"/>
    <property type="project" value="UniProtKB-EC"/>
</dbReference>
<accession>A0A6C0U637</accession>
<dbReference type="InterPro" id="IPR018152">
    <property type="entry name" value="SOD_Cu/Zn_BS"/>
</dbReference>
<dbReference type="PRINTS" id="PR00068">
    <property type="entry name" value="CUZNDISMTASE"/>
</dbReference>
<gene>
    <name evidence="5" type="ORF">G3T16_12965</name>
</gene>
<dbReference type="CDD" id="cd00305">
    <property type="entry name" value="Cu-Zn_Superoxide_Dismutase"/>
    <property type="match status" value="1"/>
</dbReference>
<keyword evidence="2" id="KW-0560">Oxidoreductase</keyword>
<dbReference type="AlphaFoldDB" id="A0A6C0U637"/>
<dbReference type="EMBL" id="CP048711">
    <property type="protein sequence ID" value="QIB67670.1"/>
    <property type="molecule type" value="Genomic_DNA"/>
</dbReference>
<dbReference type="KEGG" id="kim:G3T16_12965"/>
<reference evidence="5 6" key="1">
    <citation type="submission" date="2020-02" db="EMBL/GenBank/DDBJ databases">
        <title>Genome sequencing for Kineobactrum sp. M2.</title>
        <authorList>
            <person name="Park S.-J."/>
        </authorList>
    </citation>
    <scope>NUCLEOTIDE SEQUENCE [LARGE SCALE GENOMIC DNA]</scope>
    <source>
        <strain evidence="5 6">M2</strain>
    </source>
</reference>
<dbReference type="InterPro" id="IPR036423">
    <property type="entry name" value="SOD-like_Cu/Zn_dom_sf"/>
</dbReference>
<feature type="domain" description="Superoxide dismutase copper/zinc binding" evidence="4">
    <location>
        <begin position="18"/>
        <end position="147"/>
    </location>
</feature>
<keyword evidence="6" id="KW-1185">Reference proteome</keyword>
<name>A0A6C0U637_9GAMM</name>
<evidence type="ECO:0000256" key="3">
    <source>
        <dbReference type="SAM" id="MobiDB-lite"/>
    </source>
</evidence>
<proteinExistence type="inferred from homology"/>
<comment type="cofactor">
    <cofactor evidence="2">
        <name>Cu cation</name>
        <dbReference type="ChEBI" id="CHEBI:23378"/>
    </cofactor>
    <text evidence="2">Binds 1 copper ion per subunit.</text>
</comment>
<dbReference type="SUPFAM" id="SSF49329">
    <property type="entry name" value="Cu,Zn superoxide dismutase-like"/>
    <property type="match status" value="1"/>
</dbReference>
<dbReference type="PANTHER" id="PTHR10003">
    <property type="entry name" value="SUPEROXIDE DISMUTASE CU-ZN -RELATED"/>
    <property type="match status" value="1"/>
</dbReference>
<dbReference type="Pfam" id="PF00080">
    <property type="entry name" value="Sod_Cu"/>
    <property type="match status" value="1"/>
</dbReference>
<comment type="similarity">
    <text evidence="1 2">Belongs to the Cu-Zn superoxide dismutase family.</text>
</comment>
<comment type="function">
    <text evidence="2">Destroys radicals which are normally produced within the cells and which are toxic to biological systems.</text>
</comment>
<keyword evidence="2" id="KW-0479">Metal-binding</keyword>
<evidence type="ECO:0000256" key="1">
    <source>
        <dbReference type="ARBA" id="ARBA00010457"/>
    </source>
</evidence>
<dbReference type="Gene3D" id="2.60.40.200">
    <property type="entry name" value="Superoxide dismutase, copper/zinc binding domain"/>
    <property type="match status" value="1"/>
</dbReference>
<keyword evidence="2" id="KW-0862">Zinc</keyword>
<evidence type="ECO:0000259" key="4">
    <source>
        <dbReference type="Pfam" id="PF00080"/>
    </source>
</evidence>
<dbReference type="PROSITE" id="PS00332">
    <property type="entry name" value="SOD_CU_ZN_2"/>
    <property type="match status" value="1"/>
</dbReference>
<protein>
    <recommendedName>
        <fullName evidence="2">Superoxide dismutase [Cu-Zn]</fullName>
        <ecNumber evidence="2">1.15.1.1</ecNumber>
    </recommendedName>
</protein>
<organism evidence="5 6">
    <name type="scientific">Kineobactrum salinum</name>
    <dbReference type="NCBI Taxonomy" id="2708301"/>
    <lineage>
        <taxon>Bacteria</taxon>
        <taxon>Pseudomonadati</taxon>
        <taxon>Pseudomonadota</taxon>
        <taxon>Gammaproteobacteria</taxon>
        <taxon>Cellvibrionales</taxon>
        <taxon>Halieaceae</taxon>
        <taxon>Kineobactrum</taxon>
    </lineage>
</organism>
<feature type="compositionally biased region" description="Polar residues" evidence="3">
    <location>
        <begin position="10"/>
        <end position="23"/>
    </location>
</feature>
<evidence type="ECO:0000313" key="5">
    <source>
        <dbReference type="EMBL" id="QIB67670.1"/>
    </source>
</evidence>
<dbReference type="GO" id="GO:0005507">
    <property type="term" value="F:copper ion binding"/>
    <property type="evidence" value="ECO:0007669"/>
    <property type="project" value="InterPro"/>
</dbReference>
<dbReference type="EC" id="1.15.1.1" evidence="2"/>
<dbReference type="InterPro" id="IPR001424">
    <property type="entry name" value="SOD_Cu_Zn_dom"/>
</dbReference>
<comment type="cofactor">
    <cofactor evidence="2">
        <name>Zn(2+)</name>
        <dbReference type="ChEBI" id="CHEBI:29105"/>
    </cofactor>
    <text evidence="2">Binds 1 zinc ion per subunit.</text>
</comment>